<dbReference type="NCBIfam" id="NF041259">
    <property type="entry name" value="mono_DmmA_fam"/>
    <property type="match status" value="1"/>
</dbReference>
<dbReference type="Proteomes" id="UP001252243">
    <property type="component" value="Unassembled WGS sequence"/>
</dbReference>
<dbReference type="RefSeq" id="WP_310061730.1">
    <property type="nucleotide sequence ID" value="NZ_JAVDVQ010000031.1"/>
</dbReference>
<feature type="domain" description="Dimethylamine monooxygenase subunit DmmA-like C-terminal" evidence="1">
    <location>
        <begin position="109"/>
        <end position="151"/>
    </location>
</feature>
<keyword evidence="3" id="KW-1185">Reference proteome</keyword>
<accession>A0ABU1UI21</accession>
<evidence type="ECO:0000313" key="2">
    <source>
        <dbReference type="EMBL" id="MDR7084785.1"/>
    </source>
</evidence>
<protein>
    <recommendedName>
        <fullName evidence="1">Dimethylamine monooxygenase subunit DmmA-like C-terminal domain-containing protein</fullName>
    </recommendedName>
</protein>
<dbReference type="InterPro" id="IPR048037">
    <property type="entry name" value="DmmA-like_C"/>
</dbReference>
<comment type="caution">
    <text evidence="2">The sequence shown here is derived from an EMBL/GenBank/DDBJ whole genome shotgun (WGS) entry which is preliminary data.</text>
</comment>
<evidence type="ECO:0000313" key="3">
    <source>
        <dbReference type="Proteomes" id="UP001252243"/>
    </source>
</evidence>
<dbReference type="EMBL" id="JAVDVQ010000031">
    <property type="protein sequence ID" value="MDR7084785.1"/>
    <property type="molecule type" value="Genomic_DNA"/>
</dbReference>
<gene>
    <name evidence="2" type="ORF">J2X01_004102</name>
</gene>
<organism evidence="2 3">
    <name type="scientific">Arthrobacter ginsengisoli</name>
    <dbReference type="NCBI Taxonomy" id="1356565"/>
    <lineage>
        <taxon>Bacteria</taxon>
        <taxon>Bacillati</taxon>
        <taxon>Actinomycetota</taxon>
        <taxon>Actinomycetes</taxon>
        <taxon>Micrococcales</taxon>
        <taxon>Micrococcaceae</taxon>
        <taxon>Arthrobacter</taxon>
    </lineage>
</organism>
<reference evidence="2 3" key="1">
    <citation type="submission" date="2023-07" db="EMBL/GenBank/DDBJ databases">
        <title>Sorghum-associated microbial communities from plants grown in Nebraska, USA.</title>
        <authorList>
            <person name="Schachtman D."/>
        </authorList>
    </citation>
    <scope>NUCLEOTIDE SEQUENCE [LARGE SCALE GENOMIC DNA]</scope>
    <source>
        <strain evidence="2 3">BE167</strain>
    </source>
</reference>
<name>A0ABU1UI21_9MICC</name>
<sequence>MRSASTPPAAGNGLEPGFRGVICVSFGSTGDTAVPDTDGQPRYDLHFEAATADTLLELRSVFSSSRVGVRLVLAGPPTDIRAAAAVAADCGLLGEEVTLLSQETGPRFVYCPHCLSTTTDGAAGTEVKCQGCATILTVTDHFSRRRGAYLGYSAHAEEAA</sequence>
<dbReference type="Pfam" id="PF22289">
    <property type="entry name" value="DmmA-like_C"/>
    <property type="match status" value="1"/>
</dbReference>
<evidence type="ECO:0000259" key="1">
    <source>
        <dbReference type="Pfam" id="PF22289"/>
    </source>
</evidence>
<proteinExistence type="predicted"/>